<reference evidence="2" key="1">
    <citation type="journal article" date="2021" name="Int. J. Syst. Evol. Microbiol.">
        <title>Actinocatenispora comari sp. nov., an endophytic actinomycete isolated from aerial parts of Comarum salesowianum.</title>
        <authorList>
            <person name="Oyunbileg N."/>
            <person name="Iizaka Y."/>
            <person name="Hamada M."/>
            <person name="Davaapurev B.O."/>
            <person name="Fukumoto A."/>
            <person name="Tsetseg B."/>
            <person name="Kato F."/>
            <person name="Tamura T."/>
            <person name="Batkhuu J."/>
            <person name="Anzai Y."/>
        </authorList>
    </citation>
    <scope>NUCLEOTIDE SEQUENCE [LARGE SCALE GENOMIC DNA]</scope>
    <source>
        <strain evidence="2">NUM-2625</strain>
    </source>
</reference>
<dbReference type="InterPro" id="IPR023214">
    <property type="entry name" value="HAD_sf"/>
</dbReference>
<dbReference type="AlphaFoldDB" id="A0A8J4ENA1"/>
<dbReference type="PRINTS" id="PR00413">
    <property type="entry name" value="HADHALOGNASE"/>
</dbReference>
<dbReference type="InterPro" id="IPR023198">
    <property type="entry name" value="PGP-like_dom2"/>
</dbReference>
<accession>A0A8J4ENA1</accession>
<dbReference type="RefSeq" id="WP_225918821.1">
    <property type="nucleotide sequence ID" value="NZ_BOPO01000096.1"/>
</dbReference>
<dbReference type="NCBIfam" id="TIGR01509">
    <property type="entry name" value="HAD-SF-IA-v3"/>
    <property type="match status" value="1"/>
</dbReference>
<dbReference type="InterPro" id="IPR006439">
    <property type="entry name" value="HAD-SF_hydro_IA"/>
</dbReference>
<keyword evidence="2" id="KW-1185">Reference proteome</keyword>
<protein>
    <submittedName>
        <fullName evidence="1">Haloacid dehalogenase</fullName>
    </submittedName>
</protein>
<dbReference type="InterPro" id="IPR036412">
    <property type="entry name" value="HAD-like_sf"/>
</dbReference>
<proteinExistence type="predicted"/>
<dbReference type="PANTHER" id="PTHR18901">
    <property type="entry name" value="2-DEOXYGLUCOSE-6-PHOSPHATE PHOSPHATASE 2"/>
    <property type="match status" value="1"/>
</dbReference>
<dbReference type="PANTHER" id="PTHR18901:SF38">
    <property type="entry name" value="PSEUDOURIDINE-5'-PHOSPHATASE"/>
    <property type="match status" value="1"/>
</dbReference>
<dbReference type="EMBL" id="BOPO01000096">
    <property type="protein sequence ID" value="GIL29588.1"/>
    <property type="molecule type" value="Genomic_DNA"/>
</dbReference>
<sequence length="230" mass="24526">MNDTGIDAVLFDMDGTLFDSERIWDVSLAELAHELGGELSPTARQLLVGSNLLRTVRIVQDDLGTDEDDQRLATWLLDRTCALFAAGVPWRPGARSLVESVRARGIPTALVTTSYRALVDVTLAQIPAGMFEFSVCGDEVEHPKPHPEPYLTAAAALGVDPGHGIAIEDSLNGITSAVRAGCLTVAVPEEPGTLSGSHGAVVLALEEVTVDRLAGLLTGRRHDEPEGVWR</sequence>
<dbReference type="SFLD" id="SFLDG01129">
    <property type="entry name" value="C1.5:_HAD__Beta-PGM__Phosphata"/>
    <property type="match status" value="1"/>
</dbReference>
<evidence type="ECO:0000313" key="1">
    <source>
        <dbReference type="EMBL" id="GIL29588.1"/>
    </source>
</evidence>
<evidence type="ECO:0000313" key="2">
    <source>
        <dbReference type="Proteomes" id="UP000614996"/>
    </source>
</evidence>
<organism evidence="1 2">
    <name type="scientific">Actinocatenispora comari</name>
    <dbReference type="NCBI Taxonomy" id="2807577"/>
    <lineage>
        <taxon>Bacteria</taxon>
        <taxon>Bacillati</taxon>
        <taxon>Actinomycetota</taxon>
        <taxon>Actinomycetes</taxon>
        <taxon>Micromonosporales</taxon>
        <taxon>Micromonosporaceae</taxon>
        <taxon>Actinocatenispora</taxon>
    </lineage>
</organism>
<dbReference type="SFLD" id="SFLDS00003">
    <property type="entry name" value="Haloacid_Dehalogenase"/>
    <property type="match status" value="1"/>
</dbReference>
<dbReference type="Gene3D" id="1.10.150.240">
    <property type="entry name" value="Putative phosphatase, domain 2"/>
    <property type="match status" value="1"/>
</dbReference>
<dbReference type="Proteomes" id="UP000614996">
    <property type="component" value="Unassembled WGS sequence"/>
</dbReference>
<gene>
    <name evidence="1" type="ORF">NUM_48420</name>
</gene>
<dbReference type="Gene3D" id="3.40.50.1000">
    <property type="entry name" value="HAD superfamily/HAD-like"/>
    <property type="match status" value="1"/>
</dbReference>
<dbReference type="SUPFAM" id="SSF56784">
    <property type="entry name" value="HAD-like"/>
    <property type="match status" value="1"/>
</dbReference>
<dbReference type="CDD" id="cd07505">
    <property type="entry name" value="HAD_BPGM-like"/>
    <property type="match status" value="1"/>
</dbReference>
<name>A0A8J4ENA1_9ACTN</name>
<dbReference type="Pfam" id="PF00702">
    <property type="entry name" value="Hydrolase"/>
    <property type="match status" value="1"/>
</dbReference>
<comment type="caution">
    <text evidence="1">The sequence shown here is derived from an EMBL/GenBank/DDBJ whole genome shotgun (WGS) entry which is preliminary data.</text>
</comment>